<evidence type="ECO:0000313" key="3">
    <source>
        <dbReference type="EMBL" id="ETO12286.1"/>
    </source>
</evidence>
<keyword evidence="4" id="KW-1185">Reference proteome</keyword>
<accession>X6MF53</accession>
<dbReference type="EMBL" id="ASPP01021544">
    <property type="protein sequence ID" value="ETO12286.1"/>
    <property type="molecule type" value="Genomic_DNA"/>
</dbReference>
<reference evidence="3 4" key="1">
    <citation type="journal article" date="2013" name="Curr. Biol.">
        <title>The Genome of the Foraminiferan Reticulomyxa filosa.</title>
        <authorList>
            <person name="Glockner G."/>
            <person name="Hulsmann N."/>
            <person name="Schleicher M."/>
            <person name="Noegel A.A."/>
            <person name="Eichinger L."/>
            <person name="Gallinger C."/>
            <person name="Pawlowski J."/>
            <person name="Sierra R."/>
            <person name="Euteneuer U."/>
            <person name="Pillet L."/>
            <person name="Moustafa A."/>
            <person name="Platzer M."/>
            <person name="Groth M."/>
            <person name="Szafranski K."/>
            <person name="Schliwa M."/>
        </authorList>
    </citation>
    <scope>NUCLEOTIDE SEQUENCE [LARGE SCALE GENOMIC DNA]</scope>
</reference>
<proteinExistence type="inferred from homology"/>
<evidence type="ECO:0000256" key="1">
    <source>
        <dbReference type="ARBA" id="ARBA00006545"/>
    </source>
</evidence>
<evidence type="ECO:0000313" key="4">
    <source>
        <dbReference type="Proteomes" id="UP000023152"/>
    </source>
</evidence>
<dbReference type="InterPro" id="IPR026847">
    <property type="entry name" value="VPS13"/>
</dbReference>
<dbReference type="Gene3D" id="3.30.70.2850">
    <property type="match status" value="1"/>
</dbReference>
<dbReference type="PANTHER" id="PTHR16166:SF93">
    <property type="entry name" value="INTERMEMBRANE LIPID TRANSFER PROTEIN VPS13"/>
    <property type="match status" value="1"/>
</dbReference>
<comment type="caution">
    <text evidence="3">The sequence shown here is derived from an EMBL/GenBank/DDBJ whole genome shotgun (WGS) entry which is preliminary data.</text>
</comment>
<feature type="non-terminal residue" evidence="3">
    <location>
        <position position="1"/>
    </location>
</feature>
<dbReference type="AlphaFoldDB" id="X6MF53"/>
<feature type="region of interest" description="Disordered" evidence="2">
    <location>
        <begin position="89"/>
        <end position="160"/>
    </location>
</feature>
<gene>
    <name evidence="3" type="ORF">RFI_25090</name>
</gene>
<dbReference type="GO" id="GO:0006623">
    <property type="term" value="P:protein targeting to vacuole"/>
    <property type="evidence" value="ECO:0007669"/>
    <property type="project" value="TreeGrafter"/>
</dbReference>
<evidence type="ECO:0000256" key="2">
    <source>
        <dbReference type="SAM" id="MobiDB-lite"/>
    </source>
</evidence>
<dbReference type="OrthoDB" id="428159at2759"/>
<sequence length="295" mass="33742">IITIITIIINKKAERRMKNVEWKFLNEGKSSSQHVIESLLKRFVNNFELTVTHVHIRYQDFTTVPFHPFAVGVTVEKLSVVNVDAIDNNAKNKSNDKNENDNNEDGDNDDDDDDDDDDDKERQTSEKENESKREENPPTIGKQINIHNVSVPSHNNPNMQRRKSISEMLKEDRKVYWSDETLSEEQMAKLLETLPSHDHSNPDYDLVLSPMSLEFMVHLNGSIIEPEDVHSNSPSKANDNTAPREKDSVVPSPQKPRTESMLSINSLNLVLTKEQLNTIQTWSEALKFVLARTQA</sequence>
<feature type="compositionally biased region" description="Polar residues" evidence="2">
    <location>
        <begin position="145"/>
        <end position="159"/>
    </location>
</feature>
<feature type="compositionally biased region" description="Basic and acidic residues" evidence="2">
    <location>
        <begin position="120"/>
        <end position="136"/>
    </location>
</feature>
<name>X6MF53_RETFI</name>
<feature type="compositionally biased region" description="Polar residues" evidence="2">
    <location>
        <begin position="231"/>
        <end position="241"/>
    </location>
</feature>
<comment type="similarity">
    <text evidence="1">Belongs to the VPS13 family.</text>
</comment>
<dbReference type="PANTHER" id="PTHR16166">
    <property type="entry name" value="VACUOLAR PROTEIN SORTING-ASSOCIATED PROTEIN VPS13"/>
    <property type="match status" value="1"/>
</dbReference>
<dbReference type="Proteomes" id="UP000023152">
    <property type="component" value="Unassembled WGS sequence"/>
</dbReference>
<feature type="compositionally biased region" description="Acidic residues" evidence="2">
    <location>
        <begin position="101"/>
        <end position="119"/>
    </location>
</feature>
<dbReference type="GO" id="GO:0045053">
    <property type="term" value="P:protein retention in Golgi apparatus"/>
    <property type="evidence" value="ECO:0007669"/>
    <property type="project" value="TreeGrafter"/>
</dbReference>
<feature type="region of interest" description="Disordered" evidence="2">
    <location>
        <begin position="226"/>
        <end position="259"/>
    </location>
</feature>
<protein>
    <submittedName>
        <fullName evidence="3">Phosphopantothenoylcysteine decarboxylase</fullName>
    </submittedName>
</protein>
<organism evidence="3 4">
    <name type="scientific">Reticulomyxa filosa</name>
    <dbReference type="NCBI Taxonomy" id="46433"/>
    <lineage>
        <taxon>Eukaryota</taxon>
        <taxon>Sar</taxon>
        <taxon>Rhizaria</taxon>
        <taxon>Retaria</taxon>
        <taxon>Foraminifera</taxon>
        <taxon>Monothalamids</taxon>
        <taxon>Reticulomyxidae</taxon>
        <taxon>Reticulomyxa</taxon>
    </lineage>
</organism>